<proteinExistence type="predicted"/>
<dbReference type="OrthoDB" id="1857988at2"/>
<keyword evidence="1" id="KW-0472">Membrane</keyword>
<keyword evidence="1" id="KW-1133">Transmembrane helix</keyword>
<name>A0A174LTV8_9FIRM</name>
<dbReference type="RefSeq" id="WP_055243797.1">
    <property type="nucleotide sequence ID" value="NZ_CABIWA010000031.1"/>
</dbReference>
<organism evidence="2 3">
    <name type="scientific">Anaerotruncus colihominis</name>
    <dbReference type="NCBI Taxonomy" id="169435"/>
    <lineage>
        <taxon>Bacteria</taxon>
        <taxon>Bacillati</taxon>
        <taxon>Bacillota</taxon>
        <taxon>Clostridia</taxon>
        <taxon>Eubacteriales</taxon>
        <taxon>Oscillospiraceae</taxon>
        <taxon>Anaerotruncus</taxon>
    </lineage>
</organism>
<feature type="transmembrane region" description="Helical" evidence="1">
    <location>
        <begin position="28"/>
        <end position="52"/>
    </location>
</feature>
<dbReference type="EMBL" id="CZBE01000001">
    <property type="protein sequence ID" value="CUP25408.1"/>
    <property type="molecule type" value="Genomic_DNA"/>
</dbReference>
<keyword evidence="1" id="KW-0812">Transmembrane</keyword>
<sequence length="62" mass="6586">MPTMIVLDSGVPPSVLTPEDMTPIMDSVVANIGVLLPIVLGLAAVFIGIKIVPRLLSHFTKF</sequence>
<gene>
    <name evidence="2" type="ORF">ERS852551_00241</name>
</gene>
<dbReference type="AlphaFoldDB" id="A0A174LTV8"/>
<evidence type="ECO:0000313" key="3">
    <source>
        <dbReference type="Proteomes" id="UP000095765"/>
    </source>
</evidence>
<protein>
    <submittedName>
        <fullName evidence="2">Uncharacterized protein</fullName>
    </submittedName>
</protein>
<dbReference type="GeneID" id="72465085"/>
<dbReference type="Proteomes" id="UP000095765">
    <property type="component" value="Unassembled WGS sequence"/>
</dbReference>
<accession>A0A174LTV8</accession>
<evidence type="ECO:0000313" key="2">
    <source>
        <dbReference type="EMBL" id="CUP25408.1"/>
    </source>
</evidence>
<reference evidence="2 3" key="1">
    <citation type="submission" date="2015-09" db="EMBL/GenBank/DDBJ databases">
        <authorList>
            <consortium name="Pathogen Informatics"/>
        </authorList>
    </citation>
    <scope>NUCLEOTIDE SEQUENCE [LARGE SCALE GENOMIC DNA]</scope>
    <source>
        <strain evidence="2 3">2789STDY5834939</strain>
    </source>
</reference>
<evidence type="ECO:0000256" key="1">
    <source>
        <dbReference type="SAM" id="Phobius"/>
    </source>
</evidence>